<dbReference type="CDD" id="cd07389">
    <property type="entry name" value="MPP_PhoD"/>
    <property type="match status" value="1"/>
</dbReference>
<protein>
    <recommendedName>
        <fullName evidence="2">PhoD-like phosphatase domain-containing protein</fullName>
    </recommendedName>
</protein>
<gene>
    <name evidence="3" type="ORF">WJX72_001969</name>
</gene>
<accession>A0AAW1R4W3</accession>
<feature type="region of interest" description="Disordered" evidence="1">
    <location>
        <begin position="16"/>
        <end position="76"/>
    </location>
</feature>
<dbReference type="Proteomes" id="UP001489004">
    <property type="component" value="Unassembled WGS sequence"/>
</dbReference>
<dbReference type="Gene3D" id="3.60.21.70">
    <property type="entry name" value="PhoD-like phosphatase"/>
    <property type="match status" value="1"/>
</dbReference>
<feature type="compositionally biased region" description="Low complexity" evidence="1">
    <location>
        <begin position="869"/>
        <end position="888"/>
    </location>
</feature>
<evidence type="ECO:0000313" key="4">
    <source>
        <dbReference type="Proteomes" id="UP001489004"/>
    </source>
</evidence>
<dbReference type="Pfam" id="PF19050">
    <property type="entry name" value="PhoD_2"/>
    <property type="match status" value="2"/>
</dbReference>
<dbReference type="InterPro" id="IPR018946">
    <property type="entry name" value="PhoD-like_MPP"/>
</dbReference>
<dbReference type="EMBL" id="JALJOR010000001">
    <property type="protein sequence ID" value="KAK9828764.1"/>
    <property type="molecule type" value="Genomic_DNA"/>
</dbReference>
<feature type="compositionally biased region" description="Polar residues" evidence="1">
    <location>
        <begin position="952"/>
        <end position="965"/>
    </location>
</feature>
<feature type="compositionally biased region" description="Low complexity" evidence="1">
    <location>
        <begin position="916"/>
        <end position="929"/>
    </location>
</feature>
<organism evidence="3 4">
    <name type="scientific">[Myrmecia] bisecta</name>
    <dbReference type="NCBI Taxonomy" id="41462"/>
    <lineage>
        <taxon>Eukaryota</taxon>
        <taxon>Viridiplantae</taxon>
        <taxon>Chlorophyta</taxon>
        <taxon>core chlorophytes</taxon>
        <taxon>Trebouxiophyceae</taxon>
        <taxon>Trebouxiales</taxon>
        <taxon>Trebouxiaceae</taxon>
        <taxon>Myrmecia</taxon>
    </lineage>
</organism>
<dbReference type="InterPro" id="IPR043904">
    <property type="entry name" value="PhoD_2-like"/>
</dbReference>
<feature type="compositionally biased region" description="Low complexity" evidence="1">
    <location>
        <begin position="27"/>
        <end position="49"/>
    </location>
</feature>
<dbReference type="PANTHER" id="PTHR46689:SF1">
    <property type="entry name" value="PHOD-LIKE PHOSPHATASE DOMAIN-CONTAINING PROTEIN"/>
    <property type="match status" value="1"/>
</dbReference>
<feature type="domain" description="PhoD-like phosphatase" evidence="2">
    <location>
        <begin position="437"/>
        <end position="545"/>
    </location>
</feature>
<name>A0AAW1R4W3_9CHLO</name>
<reference evidence="3 4" key="1">
    <citation type="journal article" date="2024" name="Nat. Commun.">
        <title>Phylogenomics reveals the evolutionary origins of lichenization in chlorophyte algae.</title>
        <authorList>
            <person name="Puginier C."/>
            <person name="Libourel C."/>
            <person name="Otte J."/>
            <person name="Skaloud P."/>
            <person name="Haon M."/>
            <person name="Grisel S."/>
            <person name="Petersen M."/>
            <person name="Berrin J.G."/>
            <person name="Delaux P.M."/>
            <person name="Dal Grande F."/>
            <person name="Keller J."/>
        </authorList>
    </citation>
    <scope>NUCLEOTIDE SEQUENCE [LARGE SCALE GENOMIC DNA]</scope>
    <source>
        <strain evidence="3 4">SAG 2043</strain>
    </source>
</reference>
<proteinExistence type="predicted"/>
<dbReference type="AlphaFoldDB" id="A0AAW1R4W3"/>
<sequence length="965" mass="107641">MGFFDQLKETALNKAQEAFGGQDEPAQQQQQQQQQYQTQQYQQGQQYEQDLQKPQWQQQAGHATFPNPAATTYTQGPQGDCFGPFLRFQELTPGRQWHGSVLFVVSERQADQVTLTYDAGNGAEAAEGSVLETCLGYAFWRFELCVPVGQQERSVTYWLEYTGERTSRYTFYVAGEEQPVHWGFHSCNGWQHDFVDMEKYGDITPLWKDVMRQHSQKHMHALVGGGDQLYNDSVFELPEMEAWLAVKDPKQRTRQPFTREMEAAVARYYFGHYAQHFATEAMGDAFASIPNVMSWDDHDIFDGFGSYPEYLQNCEVFQGVYQQARHFYLLFQQHTTMRQASRASLFGRNNTFSFLGLLGSHLAVLMPDSRSERSQTQIVSRSNWDLIFERLEALPRTVRQLVVVCPVPIVYPEIVASEDVLNLFSTSNRSEVMDFLMTKTGLRSSVLSKFDEPELSDDIGDHWTSANHRKERIMVIERLQLLAQSRQMRISFLSGDVHVCGAGMLESDPRPSDKREDFRYMPQVISSAIGNTPPPTGVVTALEMCKKEDHVTPSTVELMIDVFSIEYPDFKSILPRRNWCEVFERPDGDLRFQLRVEDDPMKKQQPVRTFDIDVPALAGSGGAPYGGSYAAAQRPQAAYAAQQYGSQAGYAKPSHTMDGGLPGFGGYGQQSAGAYGQPHAQRLEDTEQPAYGHHSSKPEGRRQDDDEQPAYGGYSSKPVGRRHDDQEQSGYSGYGSKPKGRRQDDDEQPAYGGYSSKPVSRRHDDQEQSGYGGYGSKPEGRRHDDDEQPAFGGGYSRQHEGRRYDDDADKLAVGGYSHKPEGRRKDDDELSGYGRKHEDRPQEADQQPAYGGYAGQPEAGYSAQGQRMYGAGQPGYAAAQPYGTQMAGQGMGYGAQAGQGYGAGGFAESVPYGGISEQAESGQGSAAGATGYGVSGGSAEQRASGYDAYGNQRPNYPQSQGWRQD</sequence>
<feature type="domain" description="PhoD-like phosphatase" evidence="2">
    <location>
        <begin position="166"/>
        <end position="430"/>
    </location>
</feature>
<feature type="compositionally biased region" description="Basic and acidic residues" evidence="1">
    <location>
        <begin position="818"/>
        <end position="827"/>
    </location>
</feature>
<evidence type="ECO:0000313" key="3">
    <source>
        <dbReference type="EMBL" id="KAK9828764.1"/>
    </source>
</evidence>
<dbReference type="GO" id="GO:0016020">
    <property type="term" value="C:membrane"/>
    <property type="evidence" value="ECO:0007669"/>
    <property type="project" value="TreeGrafter"/>
</dbReference>
<feature type="region of interest" description="Disordered" evidence="1">
    <location>
        <begin position="651"/>
        <end position="888"/>
    </location>
</feature>
<comment type="caution">
    <text evidence="3">The sequence shown here is derived from an EMBL/GenBank/DDBJ whole genome shotgun (WGS) entry which is preliminary data.</text>
</comment>
<evidence type="ECO:0000259" key="2">
    <source>
        <dbReference type="Pfam" id="PF19050"/>
    </source>
</evidence>
<feature type="compositionally biased region" description="Polar residues" evidence="1">
    <location>
        <begin position="52"/>
        <end position="61"/>
    </location>
</feature>
<feature type="region of interest" description="Disordered" evidence="1">
    <location>
        <begin position="912"/>
        <end position="965"/>
    </location>
</feature>
<dbReference type="InterPro" id="IPR038607">
    <property type="entry name" value="PhoD-like_sf"/>
</dbReference>
<keyword evidence="4" id="KW-1185">Reference proteome</keyword>
<evidence type="ECO:0000256" key="1">
    <source>
        <dbReference type="SAM" id="MobiDB-lite"/>
    </source>
</evidence>
<dbReference type="PANTHER" id="PTHR46689">
    <property type="entry name" value="MEMBRANE PROTEIN, PUTATIVE-RELATED"/>
    <property type="match status" value="1"/>
</dbReference>